<keyword evidence="2" id="KW-0812">Transmembrane</keyword>
<dbReference type="PANTHER" id="PTHR33429">
    <property type="entry name" value="OS02G0708000 PROTEIN-RELATED"/>
    <property type="match status" value="1"/>
</dbReference>
<proteinExistence type="predicted"/>
<keyword evidence="2" id="KW-1133">Transmembrane helix</keyword>
<dbReference type="Proteomes" id="UP000244336">
    <property type="component" value="Chromosome 3"/>
</dbReference>
<name>A0A2T7EA99_9POAL</name>
<protein>
    <submittedName>
        <fullName evidence="3">Uncharacterized protein</fullName>
    </submittedName>
</protein>
<accession>A0A2T7EA99</accession>
<dbReference type="EMBL" id="CM009751">
    <property type="protein sequence ID" value="PUZ64736.1"/>
    <property type="molecule type" value="Genomic_DNA"/>
</dbReference>
<evidence type="ECO:0000256" key="1">
    <source>
        <dbReference type="SAM" id="MobiDB-lite"/>
    </source>
</evidence>
<keyword evidence="4" id="KW-1185">Reference proteome</keyword>
<sequence length="127" mass="12953">MSSTTAPLFPAGARPLQGQRDAAAGGGGSYTPVFVVLGVIAALLVISCLVGQVCTKRHLRPRRPRRDRVAYYDDDMEAAGGFGAHGPPPHHGIAKMEAPPPAPSVETRAAAGDGAAAVAVQQPSSTT</sequence>
<feature type="transmembrane region" description="Helical" evidence="2">
    <location>
        <begin position="33"/>
        <end position="55"/>
    </location>
</feature>
<evidence type="ECO:0000313" key="3">
    <source>
        <dbReference type="EMBL" id="PUZ64736.1"/>
    </source>
</evidence>
<evidence type="ECO:0000313" key="4">
    <source>
        <dbReference type="Proteomes" id="UP000244336"/>
    </source>
</evidence>
<feature type="region of interest" description="Disordered" evidence="1">
    <location>
        <begin position="80"/>
        <end position="127"/>
    </location>
</feature>
<feature type="compositionally biased region" description="Low complexity" evidence="1">
    <location>
        <begin position="109"/>
        <end position="120"/>
    </location>
</feature>
<organism evidence="3 4">
    <name type="scientific">Panicum hallii var. hallii</name>
    <dbReference type="NCBI Taxonomy" id="1504633"/>
    <lineage>
        <taxon>Eukaryota</taxon>
        <taxon>Viridiplantae</taxon>
        <taxon>Streptophyta</taxon>
        <taxon>Embryophyta</taxon>
        <taxon>Tracheophyta</taxon>
        <taxon>Spermatophyta</taxon>
        <taxon>Magnoliopsida</taxon>
        <taxon>Liliopsida</taxon>
        <taxon>Poales</taxon>
        <taxon>Poaceae</taxon>
        <taxon>PACMAD clade</taxon>
        <taxon>Panicoideae</taxon>
        <taxon>Panicodae</taxon>
        <taxon>Paniceae</taxon>
        <taxon>Panicinae</taxon>
        <taxon>Panicum</taxon>
        <taxon>Panicum sect. Panicum</taxon>
    </lineage>
</organism>
<dbReference type="PANTHER" id="PTHR33429:SF40">
    <property type="match status" value="1"/>
</dbReference>
<keyword evidence="2" id="KW-0472">Membrane</keyword>
<reference evidence="3 4" key="1">
    <citation type="submission" date="2018-04" db="EMBL/GenBank/DDBJ databases">
        <title>WGS assembly of Panicum hallii var. hallii HAL2.</title>
        <authorList>
            <person name="Lovell J."/>
            <person name="Jenkins J."/>
            <person name="Lowry D."/>
            <person name="Mamidi S."/>
            <person name="Sreedasyam A."/>
            <person name="Weng X."/>
            <person name="Barry K."/>
            <person name="Bonette J."/>
            <person name="Campitelli B."/>
            <person name="Daum C."/>
            <person name="Gordon S."/>
            <person name="Gould B."/>
            <person name="Lipzen A."/>
            <person name="MacQueen A."/>
            <person name="Palacio-Mejia J."/>
            <person name="Plott C."/>
            <person name="Shakirov E."/>
            <person name="Shu S."/>
            <person name="Yoshinaga Y."/>
            <person name="Zane M."/>
            <person name="Rokhsar D."/>
            <person name="Grimwood J."/>
            <person name="Schmutz J."/>
            <person name="Juenger T."/>
        </authorList>
    </citation>
    <scope>NUCLEOTIDE SEQUENCE [LARGE SCALE GENOMIC DNA]</scope>
    <source>
        <strain evidence="4">cv. HAL2</strain>
    </source>
</reference>
<dbReference type="Gramene" id="PUZ64736">
    <property type="protein sequence ID" value="PUZ64736"/>
    <property type="gene ID" value="GQ55_3G166700"/>
</dbReference>
<feature type="region of interest" description="Disordered" evidence="1">
    <location>
        <begin position="1"/>
        <end position="24"/>
    </location>
</feature>
<dbReference type="AlphaFoldDB" id="A0A2T7EA99"/>
<gene>
    <name evidence="3" type="ORF">GQ55_3G166700</name>
</gene>
<evidence type="ECO:0000256" key="2">
    <source>
        <dbReference type="SAM" id="Phobius"/>
    </source>
</evidence>